<feature type="repeat" description="TPR" evidence="3">
    <location>
        <begin position="110"/>
        <end position="143"/>
    </location>
</feature>
<feature type="repeat" description="TPR" evidence="3">
    <location>
        <begin position="144"/>
        <end position="177"/>
    </location>
</feature>
<dbReference type="PANTHER" id="PTHR44227">
    <property type="match status" value="1"/>
</dbReference>
<dbReference type="InterPro" id="IPR019734">
    <property type="entry name" value="TPR_rpt"/>
</dbReference>
<organism evidence="4 5">
    <name type="scientific">Urinicoccus massiliensis</name>
    <dbReference type="NCBI Taxonomy" id="1723382"/>
    <lineage>
        <taxon>Bacteria</taxon>
        <taxon>Bacillati</taxon>
        <taxon>Bacillota</taxon>
        <taxon>Tissierellia</taxon>
        <taxon>Tissierellales</taxon>
        <taxon>Peptoniphilaceae</taxon>
        <taxon>Urinicoccus</taxon>
    </lineage>
</organism>
<dbReference type="Pfam" id="PF13432">
    <property type="entry name" value="TPR_16"/>
    <property type="match status" value="1"/>
</dbReference>
<proteinExistence type="predicted"/>
<dbReference type="InterPro" id="IPR013105">
    <property type="entry name" value="TPR_2"/>
</dbReference>
<feature type="repeat" description="TPR" evidence="3">
    <location>
        <begin position="178"/>
        <end position="211"/>
    </location>
</feature>
<evidence type="ECO:0000256" key="2">
    <source>
        <dbReference type="ARBA" id="ARBA00022803"/>
    </source>
</evidence>
<evidence type="ECO:0000256" key="1">
    <source>
        <dbReference type="ARBA" id="ARBA00022737"/>
    </source>
</evidence>
<evidence type="ECO:0000313" key="5">
    <source>
        <dbReference type="Proteomes" id="UP000377798"/>
    </source>
</evidence>
<gene>
    <name evidence="4" type="ORF">NCTC13150_00245</name>
</gene>
<comment type="caution">
    <text evidence="4">The sequence shown here is derived from an EMBL/GenBank/DDBJ whole genome shotgun (WGS) entry which is preliminary data.</text>
</comment>
<dbReference type="AlphaFoldDB" id="A0A8H2M5X4"/>
<dbReference type="InterPro" id="IPR052346">
    <property type="entry name" value="O-mannosyl-transferase_TMTC"/>
</dbReference>
<dbReference type="PROSITE" id="PS50005">
    <property type="entry name" value="TPR"/>
    <property type="match status" value="4"/>
</dbReference>
<dbReference type="NCBIfam" id="NF047558">
    <property type="entry name" value="TPR_END_plus"/>
    <property type="match status" value="1"/>
</dbReference>
<protein>
    <submittedName>
        <fullName evidence="4">Tetratricopeptide repeat protein</fullName>
    </submittedName>
</protein>
<name>A0A8H2M5X4_9FIRM</name>
<accession>A0A8H2M5X4</accession>
<dbReference type="Proteomes" id="UP000377798">
    <property type="component" value="Unassembled WGS sequence"/>
</dbReference>
<dbReference type="SUPFAM" id="SSF48452">
    <property type="entry name" value="TPR-like"/>
    <property type="match status" value="2"/>
</dbReference>
<dbReference type="RefSeq" id="WP_131748157.1">
    <property type="nucleotide sequence ID" value="NZ_CAACYI010000001.1"/>
</dbReference>
<dbReference type="Gene3D" id="1.25.40.10">
    <property type="entry name" value="Tetratricopeptide repeat domain"/>
    <property type="match status" value="2"/>
</dbReference>
<reference evidence="4 5" key="1">
    <citation type="submission" date="2019-02" db="EMBL/GenBank/DDBJ databases">
        <authorList>
            <consortium name="Pathogen Informatics"/>
        </authorList>
    </citation>
    <scope>NUCLEOTIDE SEQUENCE [LARGE SCALE GENOMIC DNA]</scope>
    <source>
        <strain evidence="4 5">3012STDY7089603</strain>
    </source>
</reference>
<dbReference type="SMART" id="SM00028">
    <property type="entry name" value="TPR"/>
    <property type="match status" value="7"/>
</dbReference>
<dbReference type="Pfam" id="PF07719">
    <property type="entry name" value="TPR_2"/>
    <property type="match status" value="2"/>
</dbReference>
<feature type="repeat" description="TPR" evidence="3">
    <location>
        <begin position="245"/>
        <end position="278"/>
    </location>
</feature>
<dbReference type="EMBL" id="CAACYI010000001">
    <property type="protein sequence ID" value="VFB15742.1"/>
    <property type="molecule type" value="Genomic_DNA"/>
</dbReference>
<dbReference type="InterPro" id="IPR011990">
    <property type="entry name" value="TPR-like_helical_dom_sf"/>
</dbReference>
<dbReference type="PANTHER" id="PTHR44227:SF3">
    <property type="entry name" value="PROTEIN O-MANNOSYL-TRANSFERASE TMTC4"/>
    <property type="match status" value="1"/>
</dbReference>
<evidence type="ECO:0000313" key="4">
    <source>
        <dbReference type="EMBL" id="VFB15742.1"/>
    </source>
</evidence>
<sequence>MNPKYANYLILANDFLEKNQLKKAQRAFEKSLHFAQTKKDQVDSLFELADLSLQLEDPAGAQDLFRQILSLENHPGAYYGLAISGESLGQDKDQIIQNYQEAIRLDPSYTKAYFYLAHVYFDLKDYDQARDLFLRCLDLEPEDFICYNDLGSLYEEQKDYQKARTYFLKSLDLCPSYARALYNMGVVENRLGRPRQALAYYEKSLEEYSHPYTYLNMSAIYFALQEDREAEKILKRGLTHHQDSVNLHYNLACAYVHLKDPARALEELKKAIKINPHARDWAGTDIDLKELVKEL</sequence>
<keyword evidence="1" id="KW-0677">Repeat</keyword>
<keyword evidence="5" id="KW-1185">Reference proteome</keyword>
<evidence type="ECO:0000256" key="3">
    <source>
        <dbReference type="PROSITE-ProRule" id="PRU00339"/>
    </source>
</evidence>
<keyword evidence="2 3" id="KW-0802">TPR repeat</keyword>
<dbReference type="Pfam" id="PF13424">
    <property type="entry name" value="TPR_12"/>
    <property type="match status" value="1"/>
</dbReference>
<dbReference type="PROSITE" id="PS50293">
    <property type="entry name" value="TPR_REGION"/>
    <property type="match status" value="1"/>
</dbReference>